<dbReference type="InterPro" id="IPR006665">
    <property type="entry name" value="OmpA-like"/>
</dbReference>
<evidence type="ECO:0000313" key="9">
    <source>
        <dbReference type="Proteomes" id="UP000247540"/>
    </source>
</evidence>
<feature type="chain" id="PRO_5016290702" evidence="6">
    <location>
        <begin position="19"/>
        <end position="208"/>
    </location>
</feature>
<dbReference type="OrthoDB" id="8586796at2"/>
<reference evidence="8 9" key="1">
    <citation type="submission" date="2018-06" db="EMBL/GenBank/DDBJ databases">
        <title>Genomic Encyclopedia of Type Strains, Phase III (KMG-III): the genomes of soil and plant-associated and newly described type strains.</title>
        <authorList>
            <person name="Whitman W."/>
        </authorList>
    </citation>
    <scope>NUCLEOTIDE SEQUENCE [LARGE SCALE GENOMIC DNA]</scope>
    <source>
        <strain evidence="8 9">CECT 7646</strain>
    </source>
</reference>
<dbReference type="PRINTS" id="PR01021">
    <property type="entry name" value="OMPADOMAIN"/>
</dbReference>
<evidence type="ECO:0000256" key="5">
    <source>
        <dbReference type="SAM" id="MobiDB-lite"/>
    </source>
</evidence>
<dbReference type="EMBL" id="QJTC01000009">
    <property type="protein sequence ID" value="PYE78121.1"/>
    <property type="molecule type" value="Genomic_DNA"/>
</dbReference>
<gene>
    <name evidence="8" type="ORF">DFQ15_10934</name>
</gene>
<dbReference type="Proteomes" id="UP000247540">
    <property type="component" value="Unassembled WGS sequence"/>
</dbReference>
<dbReference type="InterPro" id="IPR006664">
    <property type="entry name" value="OMP_bac"/>
</dbReference>
<dbReference type="PANTHER" id="PTHR30329">
    <property type="entry name" value="STATOR ELEMENT OF FLAGELLAR MOTOR COMPLEX"/>
    <property type="match status" value="1"/>
</dbReference>
<feature type="signal peptide" evidence="6">
    <location>
        <begin position="1"/>
        <end position="18"/>
    </location>
</feature>
<keyword evidence="6" id="KW-0732">Signal</keyword>
<protein>
    <submittedName>
        <fullName evidence="8">Outer membrane protein OmpA-like peptidoglycan-associated protein</fullName>
    </submittedName>
</protein>
<evidence type="ECO:0000256" key="2">
    <source>
        <dbReference type="ARBA" id="ARBA00023136"/>
    </source>
</evidence>
<feature type="domain" description="OmpA-like" evidence="7">
    <location>
        <begin position="94"/>
        <end position="208"/>
    </location>
</feature>
<evidence type="ECO:0000256" key="3">
    <source>
        <dbReference type="ARBA" id="ARBA00023237"/>
    </source>
</evidence>
<keyword evidence="3" id="KW-0998">Cell outer membrane</keyword>
<evidence type="ECO:0000256" key="4">
    <source>
        <dbReference type="PROSITE-ProRule" id="PRU00473"/>
    </source>
</evidence>
<sequence length="208" mass="22043">MNLRPLYAPALVALTVLAAGCAAPPPPPPAGPTTRVVLLPQEDGSPSAVVLRSGDAQLKIDTPYAQASASAGKAPQVQQLEAGAVRQGYAPLFSSAPPKSQRFVVYFLTGTTKLAPESARTIGNVLDTATQFPGGEILIVGHTDTLGATELNDTLSLRRANEVRDMFVARRFPASRLEAAGRGEREPAVPTRDNTAEPRNRRVEIIVR</sequence>
<dbReference type="SUPFAM" id="SSF103088">
    <property type="entry name" value="OmpA-like"/>
    <property type="match status" value="1"/>
</dbReference>
<dbReference type="InterPro" id="IPR036737">
    <property type="entry name" value="OmpA-like_sf"/>
</dbReference>
<comment type="subcellular location">
    <subcellularLocation>
        <location evidence="1">Cell outer membrane</location>
    </subcellularLocation>
</comment>
<proteinExistence type="predicted"/>
<dbReference type="PROSITE" id="PS51257">
    <property type="entry name" value="PROKAR_LIPOPROTEIN"/>
    <property type="match status" value="1"/>
</dbReference>
<dbReference type="Gene3D" id="3.30.1330.60">
    <property type="entry name" value="OmpA-like domain"/>
    <property type="match status" value="1"/>
</dbReference>
<dbReference type="CDD" id="cd07185">
    <property type="entry name" value="OmpA_C-like"/>
    <property type="match status" value="1"/>
</dbReference>
<evidence type="ECO:0000259" key="7">
    <source>
        <dbReference type="PROSITE" id="PS51123"/>
    </source>
</evidence>
<dbReference type="InterPro" id="IPR050330">
    <property type="entry name" value="Bact_OuterMem_StrucFunc"/>
</dbReference>
<dbReference type="AlphaFoldDB" id="A0A318SYL4"/>
<keyword evidence="9" id="KW-1185">Reference proteome</keyword>
<feature type="region of interest" description="Disordered" evidence="5">
    <location>
        <begin position="179"/>
        <end position="199"/>
    </location>
</feature>
<dbReference type="GO" id="GO:0009279">
    <property type="term" value="C:cell outer membrane"/>
    <property type="evidence" value="ECO:0007669"/>
    <property type="project" value="UniProtKB-SubCell"/>
</dbReference>
<name>A0A318SYL4_9BURK</name>
<dbReference type="PROSITE" id="PS51123">
    <property type="entry name" value="OMPA_2"/>
    <property type="match status" value="1"/>
</dbReference>
<evidence type="ECO:0000256" key="1">
    <source>
        <dbReference type="ARBA" id="ARBA00004442"/>
    </source>
</evidence>
<evidence type="ECO:0000256" key="6">
    <source>
        <dbReference type="SAM" id="SignalP"/>
    </source>
</evidence>
<accession>A0A318SYL4</accession>
<organism evidence="8 9">
    <name type="scientific">Xylophilus ampelinus</name>
    <dbReference type="NCBI Taxonomy" id="54067"/>
    <lineage>
        <taxon>Bacteria</taxon>
        <taxon>Pseudomonadati</taxon>
        <taxon>Pseudomonadota</taxon>
        <taxon>Betaproteobacteria</taxon>
        <taxon>Burkholderiales</taxon>
        <taxon>Xylophilus</taxon>
    </lineage>
</organism>
<keyword evidence="2 4" id="KW-0472">Membrane</keyword>
<dbReference type="PANTHER" id="PTHR30329:SF21">
    <property type="entry name" value="LIPOPROTEIN YIAD-RELATED"/>
    <property type="match status" value="1"/>
</dbReference>
<evidence type="ECO:0000313" key="8">
    <source>
        <dbReference type="EMBL" id="PYE78121.1"/>
    </source>
</evidence>
<comment type="caution">
    <text evidence="8">The sequence shown here is derived from an EMBL/GenBank/DDBJ whole genome shotgun (WGS) entry which is preliminary data.</text>
</comment>
<dbReference type="RefSeq" id="WP_110465413.1">
    <property type="nucleotide sequence ID" value="NZ_JAMOFZ010000009.1"/>
</dbReference>
<dbReference type="Pfam" id="PF00691">
    <property type="entry name" value="OmpA"/>
    <property type="match status" value="1"/>
</dbReference>